<keyword evidence="4 7" id="KW-0812">Transmembrane</keyword>
<feature type="transmembrane region" description="Helical" evidence="7">
    <location>
        <begin position="110"/>
        <end position="127"/>
    </location>
</feature>
<feature type="domain" description="Cation efflux protein cytoplasmic" evidence="9">
    <location>
        <begin position="303"/>
        <end position="361"/>
    </location>
</feature>
<dbReference type="Gene3D" id="3.30.70.1350">
    <property type="entry name" value="Cation efflux protein, cytoplasmic domain"/>
    <property type="match status" value="3"/>
</dbReference>
<keyword evidence="5 7" id="KW-1133">Transmembrane helix</keyword>
<accession>A0AAW5R719</accession>
<dbReference type="GO" id="GO:0006882">
    <property type="term" value="P:intracellular zinc ion homeostasis"/>
    <property type="evidence" value="ECO:0007669"/>
    <property type="project" value="TreeGrafter"/>
</dbReference>
<evidence type="ECO:0000256" key="2">
    <source>
        <dbReference type="ARBA" id="ARBA00008114"/>
    </source>
</evidence>
<feature type="transmembrane region" description="Helical" evidence="7">
    <location>
        <begin position="39"/>
        <end position="56"/>
    </location>
</feature>
<feature type="domain" description="Cation efflux protein cytoplasmic" evidence="9">
    <location>
        <begin position="210"/>
        <end position="278"/>
    </location>
</feature>
<dbReference type="FunFam" id="1.20.1510.10:FF:000006">
    <property type="entry name" value="Divalent cation efflux transporter"/>
    <property type="match status" value="1"/>
</dbReference>
<comment type="subcellular location">
    <subcellularLocation>
        <location evidence="1">Membrane</location>
        <topology evidence="1">Multi-pass membrane protein</topology>
    </subcellularLocation>
</comment>
<dbReference type="PANTHER" id="PTHR43840:SF15">
    <property type="entry name" value="MITOCHONDRIAL METAL TRANSPORTER 1-RELATED"/>
    <property type="match status" value="1"/>
</dbReference>
<evidence type="ECO:0000259" key="9">
    <source>
        <dbReference type="Pfam" id="PF16916"/>
    </source>
</evidence>
<dbReference type="InterPro" id="IPR027470">
    <property type="entry name" value="Cation_efflux_CTD"/>
</dbReference>
<keyword evidence="11" id="KW-1185">Reference proteome</keyword>
<dbReference type="GO" id="GO:0005886">
    <property type="term" value="C:plasma membrane"/>
    <property type="evidence" value="ECO:0007669"/>
    <property type="project" value="TreeGrafter"/>
</dbReference>
<dbReference type="Gene3D" id="1.20.1510.10">
    <property type="entry name" value="Cation efflux protein transmembrane domain"/>
    <property type="match status" value="1"/>
</dbReference>
<comment type="caution">
    <text evidence="10">The sequence shown here is derived from an EMBL/GenBank/DDBJ whole genome shotgun (WGS) entry which is preliminary data.</text>
</comment>
<dbReference type="InterPro" id="IPR058533">
    <property type="entry name" value="Cation_efflux_TM"/>
</dbReference>
<feature type="transmembrane region" description="Helical" evidence="7">
    <location>
        <begin position="77"/>
        <end position="95"/>
    </location>
</feature>
<dbReference type="Pfam" id="PF01545">
    <property type="entry name" value="Cation_efflux"/>
    <property type="match status" value="1"/>
</dbReference>
<keyword evidence="3" id="KW-0813">Transport</keyword>
<evidence type="ECO:0000256" key="1">
    <source>
        <dbReference type="ARBA" id="ARBA00004141"/>
    </source>
</evidence>
<feature type="domain" description="Cation efflux protein cytoplasmic" evidence="9">
    <location>
        <begin position="393"/>
        <end position="453"/>
    </location>
</feature>
<dbReference type="PANTHER" id="PTHR43840">
    <property type="entry name" value="MITOCHONDRIAL METAL TRANSPORTER 1-RELATED"/>
    <property type="match status" value="1"/>
</dbReference>
<dbReference type="SUPFAM" id="SSF160240">
    <property type="entry name" value="Cation efflux protein cytoplasmic domain-like"/>
    <property type="match status" value="3"/>
</dbReference>
<dbReference type="EMBL" id="JALIDZ010000012">
    <property type="protein sequence ID" value="MCT8974458.1"/>
    <property type="molecule type" value="Genomic_DNA"/>
</dbReference>
<dbReference type="Pfam" id="PF16916">
    <property type="entry name" value="ZT_dimer"/>
    <property type="match status" value="3"/>
</dbReference>
<dbReference type="NCBIfam" id="TIGR01297">
    <property type="entry name" value="CDF"/>
    <property type="match status" value="1"/>
</dbReference>
<dbReference type="AlphaFoldDB" id="A0AAW5R719"/>
<evidence type="ECO:0000259" key="8">
    <source>
        <dbReference type="Pfam" id="PF01545"/>
    </source>
</evidence>
<dbReference type="Proteomes" id="UP001320898">
    <property type="component" value="Unassembled WGS sequence"/>
</dbReference>
<dbReference type="InterPro" id="IPR050291">
    <property type="entry name" value="CDF_Transporter"/>
</dbReference>
<name>A0AAW5R719_9HYPH</name>
<dbReference type="GO" id="GO:0015093">
    <property type="term" value="F:ferrous iron transmembrane transporter activity"/>
    <property type="evidence" value="ECO:0007669"/>
    <property type="project" value="TreeGrafter"/>
</dbReference>
<evidence type="ECO:0000256" key="6">
    <source>
        <dbReference type="ARBA" id="ARBA00023136"/>
    </source>
</evidence>
<reference evidence="10 11" key="1">
    <citation type="submission" date="2022-04" db="EMBL/GenBank/DDBJ databases">
        <authorList>
            <person name="Ye Y.-Q."/>
            <person name="Du Z.-J."/>
        </authorList>
    </citation>
    <scope>NUCLEOTIDE SEQUENCE [LARGE SCALE GENOMIC DNA]</scope>
    <source>
        <strain evidence="10 11">A6E488</strain>
    </source>
</reference>
<dbReference type="InterPro" id="IPR027469">
    <property type="entry name" value="Cation_efflux_TMD_sf"/>
</dbReference>
<dbReference type="RefSeq" id="WP_261618044.1">
    <property type="nucleotide sequence ID" value="NZ_JALIDZ010000012.1"/>
</dbReference>
<comment type="similarity">
    <text evidence="2">Belongs to the cation diffusion facilitator (CDF) transporter (TC 2.A.4) family.</text>
</comment>
<evidence type="ECO:0000313" key="11">
    <source>
        <dbReference type="Proteomes" id="UP001320898"/>
    </source>
</evidence>
<dbReference type="InterPro" id="IPR036837">
    <property type="entry name" value="Cation_efflux_CTD_sf"/>
</dbReference>
<dbReference type="GO" id="GO:0015341">
    <property type="term" value="F:zinc efflux antiporter activity"/>
    <property type="evidence" value="ECO:0007669"/>
    <property type="project" value="TreeGrafter"/>
</dbReference>
<evidence type="ECO:0000256" key="3">
    <source>
        <dbReference type="ARBA" id="ARBA00022448"/>
    </source>
</evidence>
<dbReference type="InterPro" id="IPR002524">
    <property type="entry name" value="Cation_efflux"/>
</dbReference>
<protein>
    <submittedName>
        <fullName evidence="10">Cation-efflux pump</fullName>
    </submittedName>
</protein>
<evidence type="ECO:0000256" key="5">
    <source>
        <dbReference type="ARBA" id="ARBA00022989"/>
    </source>
</evidence>
<evidence type="ECO:0000313" key="10">
    <source>
        <dbReference type="EMBL" id="MCT8974458.1"/>
    </source>
</evidence>
<sequence>MSQEKQTVALISLFASGFLAASKFAVGLMTGSLGILSEAVHSLLDLGATAITLTAVRISDRPPDRTHHFGHGKVESVAALAETGLLFLTCAWIVWEAGKRLLFEDVHVEVTWIAIAVIVASIVIDFNRARVLRRVARKYNSEALEADALHFSSDMLSSMVVLAGLGLTWAGYPWADALAAIGVSIFVCLAGWRLGRRTINTLMDAAPTGAYERIAGIANETDGVLALDRLRVRPGGATLFVDIDVLIARTLPFDRVTAIQNRLVADIRASFPEADVSVTARPVQLDDETIFDKVMLISRRRGLAVHHVTVQHIGERLSVSFDIEVDGQMPLGQAHELADALERSIAAELGSDVEVESHIEPLHVATLAGSDIPEDRRDAYLGALRRLAPDTRMLTDVHNVRARENEHGVFVTFHCRVEPSARVEEVHEAVDALEHAFRQEMPEVRRVIAHAEPLSATA</sequence>
<proteinExistence type="inferred from homology"/>
<organism evidence="10 11">
    <name type="scientific">Microbaculum marinisediminis</name>
    <dbReference type="NCBI Taxonomy" id="2931392"/>
    <lineage>
        <taxon>Bacteria</taxon>
        <taxon>Pseudomonadati</taxon>
        <taxon>Pseudomonadota</taxon>
        <taxon>Alphaproteobacteria</taxon>
        <taxon>Hyphomicrobiales</taxon>
        <taxon>Tepidamorphaceae</taxon>
        <taxon>Microbaculum</taxon>
    </lineage>
</organism>
<gene>
    <name evidence="10" type="ORF">MUB46_21540</name>
</gene>
<feature type="transmembrane region" description="Helical" evidence="7">
    <location>
        <begin position="148"/>
        <end position="171"/>
    </location>
</feature>
<dbReference type="GO" id="GO:0015086">
    <property type="term" value="F:cadmium ion transmembrane transporter activity"/>
    <property type="evidence" value="ECO:0007669"/>
    <property type="project" value="TreeGrafter"/>
</dbReference>
<evidence type="ECO:0000256" key="4">
    <source>
        <dbReference type="ARBA" id="ARBA00022692"/>
    </source>
</evidence>
<feature type="transmembrane region" description="Helical" evidence="7">
    <location>
        <begin position="177"/>
        <end position="195"/>
    </location>
</feature>
<feature type="domain" description="Cation efflux protein transmembrane" evidence="8">
    <location>
        <begin position="10"/>
        <end position="203"/>
    </location>
</feature>
<keyword evidence="6 7" id="KW-0472">Membrane</keyword>
<dbReference type="SUPFAM" id="SSF161111">
    <property type="entry name" value="Cation efflux protein transmembrane domain-like"/>
    <property type="match status" value="1"/>
</dbReference>
<evidence type="ECO:0000256" key="7">
    <source>
        <dbReference type="SAM" id="Phobius"/>
    </source>
</evidence>